<protein>
    <recommendedName>
        <fullName evidence="3">DUF385 domain-containing protein</fullName>
    </recommendedName>
</protein>
<dbReference type="SUPFAM" id="SSF50475">
    <property type="entry name" value="FMN-binding split barrel"/>
    <property type="match status" value="1"/>
</dbReference>
<keyword evidence="2" id="KW-1185">Reference proteome</keyword>
<evidence type="ECO:0000313" key="1">
    <source>
        <dbReference type="EMBL" id="GHO99815.1"/>
    </source>
</evidence>
<organism evidence="1 2">
    <name type="scientific">Reticulibacter mediterranei</name>
    <dbReference type="NCBI Taxonomy" id="2778369"/>
    <lineage>
        <taxon>Bacteria</taxon>
        <taxon>Bacillati</taxon>
        <taxon>Chloroflexota</taxon>
        <taxon>Ktedonobacteria</taxon>
        <taxon>Ktedonobacterales</taxon>
        <taxon>Reticulibacteraceae</taxon>
        <taxon>Reticulibacter</taxon>
    </lineage>
</organism>
<name>A0A8J3IWJ3_9CHLR</name>
<reference evidence="1" key="1">
    <citation type="submission" date="2020-10" db="EMBL/GenBank/DDBJ databases">
        <title>Taxonomic study of unclassified bacteria belonging to the class Ktedonobacteria.</title>
        <authorList>
            <person name="Yabe S."/>
            <person name="Wang C.M."/>
            <person name="Zheng Y."/>
            <person name="Sakai Y."/>
            <person name="Cavaletti L."/>
            <person name="Monciardini P."/>
            <person name="Donadio S."/>
        </authorList>
    </citation>
    <scope>NUCLEOTIDE SEQUENCE</scope>
    <source>
        <strain evidence="1">ID150040</strain>
    </source>
</reference>
<dbReference type="RefSeq" id="WP_220210436.1">
    <property type="nucleotide sequence ID" value="NZ_BNJK01000002.1"/>
</dbReference>
<accession>A0A8J3IWJ3</accession>
<evidence type="ECO:0000313" key="2">
    <source>
        <dbReference type="Proteomes" id="UP000597444"/>
    </source>
</evidence>
<dbReference type="InterPro" id="IPR012349">
    <property type="entry name" value="Split_barrel_FMN-bd"/>
</dbReference>
<dbReference type="EMBL" id="BNJK01000002">
    <property type="protein sequence ID" value="GHO99815.1"/>
    <property type="molecule type" value="Genomic_DNA"/>
</dbReference>
<dbReference type="Proteomes" id="UP000597444">
    <property type="component" value="Unassembled WGS sequence"/>
</dbReference>
<evidence type="ECO:0008006" key="3">
    <source>
        <dbReference type="Google" id="ProtNLM"/>
    </source>
</evidence>
<comment type="caution">
    <text evidence="1">The sequence shown here is derived from an EMBL/GenBank/DDBJ whole genome shotgun (WGS) entry which is preliminary data.</text>
</comment>
<proteinExistence type="predicted"/>
<sequence length="158" mass="17880">MRSQRLSSPFQSGPTVPHWVNRLVVGLLRSPFHALLSGTTMLLTFTGQKSGRRYTIPVRYLRTNETLLTLTDSPWWRNLRGGVPVDLSIAGQNVRGRAEVNTDPDDVEQAIYSMLRQTPSDARFYQVHLDRHGQPDMASLQQAVQVHVLIEIQLEHPA</sequence>
<dbReference type="AlphaFoldDB" id="A0A8J3IWJ3"/>
<dbReference type="Gene3D" id="2.30.110.10">
    <property type="entry name" value="Electron Transport, Fmn-binding Protein, Chain A"/>
    <property type="match status" value="1"/>
</dbReference>
<gene>
    <name evidence="1" type="ORF">KSF_098630</name>
</gene>